<keyword evidence="3" id="KW-0804">Transcription</keyword>
<dbReference type="Proteomes" id="UP000504882">
    <property type="component" value="Unassembled WGS sequence"/>
</dbReference>
<dbReference type="PANTHER" id="PTHR30146">
    <property type="entry name" value="LACI-RELATED TRANSCRIPTIONAL REPRESSOR"/>
    <property type="match status" value="1"/>
</dbReference>
<reference evidence="5 6" key="1">
    <citation type="submission" date="2019-03" db="EMBL/GenBank/DDBJ databases">
        <title>Genomic features of bacteria from cold environments.</title>
        <authorList>
            <person name="Shen L."/>
        </authorList>
    </citation>
    <scope>NUCLEOTIDE SEQUENCE [LARGE SCALE GENOMIC DNA]</scope>
    <source>
        <strain evidence="6">T3246-1</strain>
    </source>
</reference>
<evidence type="ECO:0000313" key="6">
    <source>
        <dbReference type="Proteomes" id="UP000504882"/>
    </source>
</evidence>
<proteinExistence type="predicted"/>
<dbReference type="CDD" id="cd06267">
    <property type="entry name" value="PBP1_LacI_sugar_binding-like"/>
    <property type="match status" value="1"/>
</dbReference>
<dbReference type="CDD" id="cd01392">
    <property type="entry name" value="HTH_LacI"/>
    <property type="match status" value="1"/>
</dbReference>
<evidence type="ECO:0000313" key="5">
    <source>
        <dbReference type="EMBL" id="TDE88133.1"/>
    </source>
</evidence>
<keyword evidence="1" id="KW-0805">Transcription regulation</keyword>
<accession>A0ABY2DWF8</accession>
<evidence type="ECO:0000259" key="4">
    <source>
        <dbReference type="PROSITE" id="PS50932"/>
    </source>
</evidence>
<feature type="domain" description="HTH lacI-type" evidence="4">
    <location>
        <begin position="15"/>
        <end position="69"/>
    </location>
</feature>
<protein>
    <submittedName>
        <fullName evidence="5">LacI family transcriptional regulator</fullName>
    </submittedName>
</protein>
<dbReference type="PROSITE" id="PS00356">
    <property type="entry name" value="HTH_LACI_1"/>
    <property type="match status" value="1"/>
</dbReference>
<dbReference type="EMBL" id="SMNA01000021">
    <property type="protein sequence ID" value="TDE88133.1"/>
    <property type="molecule type" value="Genomic_DNA"/>
</dbReference>
<dbReference type="Gene3D" id="1.10.260.40">
    <property type="entry name" value="lambda repressor-like DNA-binding domains"/>
    <property type="match status" value="1"/>
</dbReference>
<evidence type="ECO:0000256" key="1">
    <source>
        <dbReference type="ARBA" id="ARBA00023015"/>
    </source>
</evidence>
<organism evidence="5 6">
    <name type="scientific">Occultella glacieicola</name>
    <dbReference type="NCBI Taxonomy" id="2518684"/>
    <lineage>
        <taxon>Bacteria</taxon>
        <taxon>Bacillati</taxon>
        <taxon>Actinomycetota</taxon>
        <taxon>Actinomycetes</taxon>
        <taxon>Micrococcales</taxon>
        <taxon>Ruaniaceae</taxon>
        <taxon>Occultella</taxon>
    </lineage>
</organism>
<dbReference type="InterPro" id="IPR046335">
    <property type="entry name" value="LacI/GalR-like_sensor"/>
</dbReference>
<dbReference type="Pfam" id="PF00356">
    <property type="entry name" value="LacI"/>
    <property type="match status" value="1"/>
</dbReference>
<dbReference type="Gene3D" id="3.40.50.2300">
    <property type="match status" value="2"/>
</dbReference>
<dbReference type="SMART" id="SM00354">
    <property type="entry name" value="HTH_LACI"/>
    <property type="match status" value="1"/>
</dbReference>
<dbReference type="PROSITE" id="PS50932">
    <property type="entry name" value="HTH_LACI_2"/>
    <property type="match status" value="1"/>
</dbReference>
<dbReference type="SUPFAM" id="SSF53822">
    <property type="entry name" value="Periplasmic binding protein-like I"/>
    <property type="match status" value="1"/>
</dbReference>
<dbReference type="PANTHER" id="PTHR30146:SF153">
    <property type="entry name" value="LACTOSE OPERON REPRESSOR"/>
    <property type="match status" value="1"/>
</dbReference>
<keyword evidence="2" id="KW-0238">DNA-binding</keyword>
<dbReference type="InterPro" id="IPR000843">
    <property type="entry name" value="HTH_LacI"/>
</dbReference>
<name>A0ABY2DWF8_9MICO</name>
<gene>
    <name evidence="5" type="ORF">EXU48_24125</name>
</gene>
<evidence type="ECO:0000256" key="3">
    <source>
        <dbReference type="ARBA" id="ARBA00023163"/>
    </source>
</evidence>
<dbReference type="InterPro" id="IPR010982">
    <property type="entry name" value="Lambda_DNA-bd_dom_sf"/>
</dbReference>
<dbReference type="SUPFAM" id="SSF47413">
    <property type="entry name" value="lambda repressor-like DNA-binding domains"/>
    <property type="match status" value="1"/>
</dbReference>
<sequence>MTPRAGGAGPGSRPATIIDVAEAAGVSRQTVTRAMNDMPGIKVATKERVLAAAKELAYRPSRFGRGLVGHTQRTVGLVVDDLMNPYYPQLASAVVSSARDRGWNVILAQTAKAADQYSLIADLAKQADVVIGYPALTDTQAQEVLAGVPFVRIDMGEYTYGGGVEMEVDDAMGDLADHLLERGSQRPVLLDVGLPGFPSARGQSFLTAMADRGVRVPTVTAASKSLSSGVAGGNALLAAHPDVDAIMTFNDIVACGALKALHEAGVDVPGRVRLAGCDGLNLGRFVSPELTTLAVDMNAVAESAVGMALGMYDGEVPLQGVRARVAHHLLVRAST</sequence>
<dbReference type="InterPro" id="IPR028082">
    <property type="entry name" value="Peripla_BP_I"/>
</dbReference>
<evidence type="ECO:0000256" key="2">
    <source>
        <dbReference type="ARBA" id="ARBA00023125"/>
    </source>
</evidence>
<keyword evidence="6" id="KW-1185">Reference proteome</keyword>
<dbReference type="Pfam" id="PF13377">
    <property type="entry name" value="Peripla_BP_3"/>
    <property type="match status" value="1"/>
</dbReference>
<comment type="caution">
    <text evidence="5">The sequence shown here is derived from an EMBL/GenBank/DDBJ whole genome shotgun (WGS) entry which is preliminary data.</text>
</comment>